<dbReference type="Pfam" id="PF00632">
    <property type="entry name" value="HECT"/>
    <property type="match status" value="1"/>
</dbReference>
<keyword evidence="3" id="KW-0812">Transmembrane</keyword>
<dbReference type="InterPro" id="IPR042469">
    <property type="entry name" value="HECTD3"/>
</dbReference>
<evidence type="ECO:0000313" key="5">
    <source>
        <dbReference type="EMBL" id="CRZ11572.1"/>
    </source>
</evidence>
<evidence type="ECO:0000256" key="1">
    <source>
        <dbReference type="ARBA" id="ARBA00022786"/>
    </source>
</evidence>
<evidence type="ECO:0000256" key="3">
    <source>
        <dbReference type="SAM" id="Phobius"/>
    </source>
</evidence>
<accession>A0A0H5RDA1</accession>
<dbReference type="InterPro" id="IPR035983">
    <property type="entry name" value="Hect_E3_ubiquitin_ligase"/>
</dbReference>
<sequence length="218" mass="24609">MIALCLSLRRTSKEKLAKIRIRSSFGLLLPYRLQPLLCLNFLAKLSVGLDVFFTCVSIYTIILGCCLRTGVRISIRLPAFTWKPLVQDEVTAADLSSIDHQTSMVLHLVRSLDSDLFADMIDETFSTPLSDRSIALLRPGGDKQRVTLADRDEYVQLVHNARVNEAKPQINAIRRGINKVIPVQLLNILLHNELELLVNGRENVDIELLRRHTRKSAA</sequence>
<keyword evidence="1 2" id="KW-0833">Ubl conjugation pathway</keyword>
<feature type="transmembrane region" description="Helical" evidence="3">
    <location>
        <begin position="49"/>
        <end position="67"/>
    </location>
</feature>
<reference evidence="5" key="1">
    <citation type="submission" date="2015-04" db="EMBL/GenBank/DDBJ databases">
        <title>The genome sequence of the plant pathogenic Rhizarian Plasmodiophora brassicae reveals insights in its biotrophic life cycle and the origin of chitin synthesis.</title>
        <authorList>
            <person name="Schwelm A."/>
            <person name="Fogelqvist J."/>
            <person name="Knaust A."/>
            <person name="Julke S."/>
            <person name="Lilja T."/>
            <person name="Dhandapani V."/>
            <person name="Bonilla-Rosso G."/>
            <person name="Karlsson M."/>
            <person name="Shevchenko A."/>
            <person name="Choi S.R."/>
            <person name="Kim H.G."/>
            <person name="Park J.Y."/>
            <person name="Lim Y.P."/>
            <person name="Ludwig-Muller J."/>
            <person name="Dixelius C."/>
        </authorList>
    </citation>
    <scope>NUCLEOTIDE SEQUENCE</scope>
    <source>
        <tissue evidence="5">Potato root galls</tissue>
    </source>
</reference>
<dbReference type="PROSITE" id="PS50237">
    <property type="entry name" value="HECT"/>
    <property type="match status" value="1"/>
</dbReference>
<comment type="caution">
    <text evidence="2">Lacks conserved residue(s) required for the propagation of feature annotation.</text>
</comment>
<organism evidence="5">
    <name type="scientific">Spongospora subterranea</name>
    <dbReference type="NCBI Taxonomy" id="70186"/>
    <lineage>
        <taxon>Eukaryota</taxon>
        <taxon>Sar</taxon>
        <taxon>Rhizaria</taxon>
        <taxon>Endomyxa</taxon>
        <taxon>Phytomyxea</taxon>
        <taxon>Plasmodiophorida</taxon>
        <taxon>Plasmodiophoridae</taxon>
        <taxon>Spongospora</taxon>
    </lineage>
</organism>
<dbReference type="Gene3D" id="3.30.2160.10">
    <property type="entry name" value="Hect, E3 ligase catalytic domain"/>
    <property type="match status" value="1"/>
</dbReference>
<dbReference type="AlphaFoldDB" id="A0A0H5RDA1"/>
<name>A0A0H5RDA1_9EUKA</name>
<protein>
    <recommendedName>
        <fullName evidence="4">HECT domain-containing protein</fullName>
    </recommendedName>
</protein>
<dbReference type="InterPro" id="IPR000569">
    <property type="entry name" value="HECT_dom"/>
</dbReference>
<evidence type="ECO:0000256" key="2">
    <source>
        <dbReference type="PROSITE-ProRule" id="PRU00104"/>
    </source>
</evidence>
<dbReference type="PANTHER" id="PTHR46654">
    <property type="entry name" value="E3 UBIQUITIN-PROTEIN LIGASE HECTD3"/>
    <property type="match status" value="1"/>
</dbReference>
<dbReference type="PANTHER" id="PTHR46654:SF1">
    <property type="entry name" value="E3 UBIQUITIN-PROTEIN LIGASE HECTD3"/>
    <property type="match status" value="1"/>
</dbReference>
<dbReference type="SUPFAM" id="SSF56204">
    <property type="entry name" value="Hect, E3 ligase catalytic domain"/>
    <property type="match status" value="1"/>
</dbReference>
<proteinExistence type="predicted"/>
<dbReference type="EMBL" id="HACM01011130">
    <property type="protein sequence ID" value="CRZ11572.1"/>
    <property type="molecule type" value="Transcribed_RNA"/>
</dbReference>
<keyword evidence="3" id="KW-0472">Membrane</keyword>
<dbReference type="GO" id="GO:0004842">
    <property type="term" value="F:ubiquitin-protein transferase activity"/>
    <property type="evidence" value="ECO:0007669"/>
    <property type="project" value="InterPro"/>
</dbReference>
<evidence type="ECO:0000259" key="4">
    <source>
        <dbReference type="PROSITE" id="PS50237"/>
    </source>
</evidence>
<keyword evidence="3" id="KW-1133">Transmembrane helix</keyword>
<feature type="domain" description="HECT" evidence="4">
    <location>
        <begin position="62"/>
        <end position="218"/>
    </location>
</feature>